<dbReference type="OrthoDB" id="9801841at2"/>
<dbReference type="Pfam" id="PF00672">
    <property type="entry name" value="HAMP"/>
    <property type="match status" value="1"/>
</dbReference>
<keyword evidence="2 5" id="KW-0547">Nucleotide-binding</keyword>
<dbReference type="Proteomes" id="UP000253083">
    <property type="component" value="Unassembled WGS sequence"/>
</dbReference>
<sequence length="707" mass="78447">MSKPNIRFGIREKLFFLILVGFGALILTTFWQIGVQAKLVSAQTIGQSLRQSSTVLDTKIESRFNSIREVARSVARDSRILPLVYESEVLTLQDQSQEFKNQLDFDILFFTDGSGNILARSDRPQAIGQNMAGKTHFFDDALAGKSGQGYFLSQGRLMQIVTEPIFDNVATDVVRGTVALAYEFSSDMANEIVSLTFSDIAFFSFTRDQSRQVNGVNNIYVTDHELKRSLSEYFEQSTSSWQPMFDGESAVQNFHTTLNNQEYFAVASRVGNDGSDPLGFVMILRSSADLLAPFTSIQNTVLVIGGICLVVAFMLAGFVSIRISRPIIELVSVTGGIRDGNFPDKSAAPKSNDEIGMLYRAVVEMGNTLKEKAELENYLAQISNELNVDKALSNSALEADLIVGGGAPEQHLPHSSGALVLDEGNVAAKAARSMITTGTRIGDRYDVLELIGQGAMGLVFLVEDRELDEKTALKLLPRDLFAESNAISIKEEIRLARRITHRNILRTFDMGNWDAYTYISMEYVAGYDLDVLLKRRGAQDLYIALLMGRQICSAMNAAHEEGVIHLDLKPGNMMVNQQGILKIMDFGLARSVANQEQLNSSKDNTKLMGTPRYMAPEQFLNEELDQRTDIYSIGIILYTLLTGSPPFSHADYMKLAEMHVHQELPEINGVDGVITGPLDQVIRKATEKDPVDRFQTVREMLEQLSNV</sequence>
<dbReference type="PROSITE" id="PS50011">
    <property type="entry name" value="PROTEIN_KINASE_DOM"/>
    <property type="match status" value="1"/>
</dbReference>
<feature type="domain" description="Protein kinase" evidence="6">
    <location>
        <begin position="445"/>
        <end position="707"/>
    </location>
</feature>
<dbReference type="PROSITE" id="PS00107">
    <property type="entry name" value="PROTEIN_KINASE_ATP"/>
    <property type="match status" value="1"/>
</dbReference>
<gene>
    <name evidence="8" type="ORF">DFR28_10643</name>
</gene>
<comment type="caution">
    <text evidence="8">The sequence shown here is derived from an EMBL/GenBank/DDBJ whole genome shotgun (WGS) entry which is preliminary data.</text>
</comment>
<evidence type="ECO:0000259" key="6">
    <source>
        <dbReference type="PROSITE" id="PS50011"/>
    </source>
</evidence>
<dbReference type="CDD" id="cd06225">
    <property type="entry name" value="HAMP"/>
    <property type="match status" value="1"/>
</dbReference>
<dbReference type="AlphaFoldDB" id="A0A395JLE2"/>
<dbReference type="PANTHER" id="PTHR43289:SF6">
    <property type="entry name" value="SERINE_THREONINE-PROTEIN KINASE NEKL-3"/>
    <property type="match status" value="1"/>
</dbReference>
<dbReference type="PROSITE" id="PS00108">
    <property type="entry name" value="PROTEIN_KINASE_ST"/>
    <property type="match status" value="1"/>
</dbReference>
<dbReference type="Gene3D" id="3.30.450.20">
    <property type="entry name" value="PAS domain"/>
    <property type="match status" value="1"/>
</dbReference>
<reference evidence="8 9" key="1">
    <citation type="submission" date="2018-06" db="EMBL/GenBank/DDBJ databases">
        <title>Genomic Encyclopedia of Type Strains, Phase IV (KMG-IV): sequencing the most valuable type-strain genomes for metagenomic binning, comparative biology and taxonomic classification.</title>
        <authorList>
            <person name="Goeker M."/>
        </authorList>
    </citation>
    <scope>NUCLEOTIDE SEQUENCE [LARGE SCALE GENOMIC DNA]</scope>
    <source>
        <strain evidence="8 9">DSM 24032</strain>
    </source>
</reference>
<dbReference type="PANTHER" id="PTHR43289">
    <property type="entry name" value="MITOGEN-ACTIVATED PROTEIN KINASE KINASE KINASE 20-RELATED"/>
    <property type="match status" value="1"/>
</dbReference>
<evidence type="ECO:0000256" key="4">
    <source>
        <dbReference type="ARBA" id="ARBA00022840"/>
    </source>
</evidence>
<proteinExistence type="predicted"/>
<dbReference type="SUPFAM" id="SSF56112">
    <property type="entry name" value="Protein kinase-like (PK-like)"/>
    <property type="match status" value="1"/>
</dbReference>
<dbReference type="GO" id="GO:0005524">
    <property type="term" value="F:ATP binding"/>
    <property type="evidence" value="ECO:0007669"/>
    <property type="project" value="UniProtKB-UniRule"/>
</dbReference>
<dbReference type="Gene3D" id="6.10.340.10">
    <property type="match status" value="1"/>
</dbReference>
<feature type="binding site" evidence="5">
    <location>
        <position position="474"/>
    </location>
    <ligand>
        <name>ATP</name>
        <dbReference type="ChEBI" id="CHEBI:30616"/>
    </ligand>
</feature>
<evidence type="ECO:0000313" key="8">
    <source>
        <dbReference type="EMBL" id="RBP48557.1"/>
    </source>
</evidence>
<keyword evidence="4 5" id="KW-0067">ATP-binding</keyword>
<dbReference type="InterPro" id="IPR017441">
    <property type="entry name" value="Protein_kinase_ATP_BS"/>
</dbReference>
<evidence type="ECO:0000256" key="2">
    <source>
        <dbReference type="ARBA" id="ARBA00022741"/>
    </source>
</evidence>
<dbReference type="InParanoid" id="A0A395JLE2"/>
<dbReference type="SUPFAM" id="SSF103190">
    <property type="entry name" value="Sensory domain-like"/>
    <property type="match status" value="1"/>
</dbReference>
<dbReference type="InterPro" id="IPR011009">
    <property type="entry name" value="Kinase-like_dom_sf"/>
</dbReference>
<protein>
    <submittedName>
        <fullName evidence="8">Serine/threonine protein kinase</fullName>
    </submittedName>
</protein>
<dbReference type="CDD" id="cd14014">
    <property type="entry name" value="STKc_PknB_like"/>
    <property type="match status" value="1"/>
</dbReference>
<dbReference type="Gene3D" id="3.30.200.20">
    <property type="entry name" value="Phosphorylase Kinase, domain 1"/>
    <property type="match status" value="1"/>
</dbReference>
<dbReference type="Pfam" id="PF00069">
    <property type="entry name" value="Pkinase"/>
    <property type="match status" value="1"/>
</dbReference>
<name>A0A395JLE2_9GAMM</name>
<evidence type="ECO:0000259" key="7">
    <source>
        <dbReference type="PROSITE" id="PS50885"/>
    </source>
</evidence>
<dbReference type="InterPro" id="IPR008271">
    <property type="entry name" value="Ser/Thr_kinase_AS"/>
</dbReference>
<dbReference type="PROSITE" id="PS50885">
    <property type="entry name" value="HAMP"/>
    <property type="match status" value="1"/>
</dbReference>
<dbReference type="InterPro" id="IPR003660">
    <property type="entry name" value="HAMP_dom"/>
</dbReference>
<keyword evidence="8" id="KW-0723">Serine/threonine-protein kinase</keyword>
<organism evidence="8 9">
    <name type="scientific">Arenicella xantha</name>
    <dbReference type="NCBI Taxonomy" id="644221"/>
    <lineage>
        <taxon>Bacteria</taxon>
        <taxon>Pseudomonadati</taxon>
        <taxon>Pseudomonadota</taxon>
        <taxon>Gammaproteobacteria</taxon>
        <taxon>Arenicellales</taxon>
        <taxon>Arenicellaceae</taxon>
        <taxon>Arenicella</taxon>
    </lineage>
</organism>
<dbReference type="GO" id="GO:0007165">
    <property type="term" value="P:signal transduction"/>
    <property type="evidence" value="ECO:0007669"/>
    <property type="project" value="InterPro"/>
</dbReference>
<evidence type="ECO:0000256" key="5">
    <source>
        <dbReference type="PROSITE-ProRule" id="PRU10141"/>
    </source>
</evidence>
<dbReference type="Gene3D" id="1.10.510.10">
    <property type="entry name" value="Transferase(Phosphotransferase) domain 1"/>
    <property type="match status" value="1"/>
</dbReference>
<dbReference type="InterPro" id="IPR000719">
    <property type="entry name" value="Prot_kinase_dom"/>
</dbReference>
<keyword evidence="3 8" id="KW-0418">Kinase</keyword>
<dbReference type="RefSeq" id="WP_113955591.1">
    <property type="nucleotide sequence ID" value="NZ_QNRT01000006.1"/>
</dbReference>
<dbReference type="GO" id="GO:0004674">
    <property type="term" value="F:protein serine/threonine kinase activity"/>
    <property type="evidence" value="ECO:0007669"/>
    <property type="project" value="UniProtKB-KW"/>
</dbReference>
<evidence type="ECO:0000256" key="3">
    <source>
        <dbReference type="ARBA" id="ARBA00022777"/>
    </source>
</evidence>
<dbReference type="InterPro" id="IPR029151">
    <property type="entry name" value="Sensor-like_sf"/>
</dbReference>
<accession>A0A395JLE2</accession>
<feature type="domain" description="HAMP" evidence="7">
    <location>
        <begin position="321"/>
        <end position="374"/>
    </location>
</feature>
<dbReference type="SMART" id="SM00220">
    <property type="entry name" value="S_TKc"/>
    <property type="match status" value="1"/>
</dbReference>
<keyword evidence="9" id="KW-1185">Reference proteome</keyword>
<dbReference type="GO" id="GO:0016020">
    <property type="term" value="C:membrane"/>
    <property type="evidence" value="ECO:0007669"/>
    <property type="project" value="InterPro"/>
</dbReference>
<dbReference type="EMBL" id="QNRT01000006">
    <property type="protein sequence ID" value="RBP48557.1"/>
    <property type="molecule type" value="Genomic_DNA"/>
</dbReference>
<dbReference type="SMART" id="SM00304">
    <property type="entry name" value="HAMP"/>
    <property type="match status" value="1"/>
</dbReference>
<evidence type="ECO:0000313" key="9">
    <source>
        <dbReference type="Proteomes" id="UP000253083"/>
    </source>
</evidence>
<keyword evidence="1" id="KW-0808">Transferase</keyword>
<evidence type="ECO:0000256" key="1">
    <source>
        <dbReference type="ARBA" id="ARBA00022679"/>
    </source>
</evidence>
<dbReference type="SUPFAM" id="SSF158472">
    <property type="entry name" value="HAMP domain-like"/>
    <property type="match status" value="1"/>
</dbReference>